<sequence>MNYNLLYAILFSLTSFGFFKLHKWWLKARNESRDSKSFTFAGALKHWIIIIGLAIAALINFFKAIE</sequence>
<feature type="transmembrane region" description="Helical" evidence="1">
    <location>
        <begin position="6"/>
        <end position="26"/>
    </location>
</feature>
<gene>
    <name evidence="2" type="ORF">NJT12_11235</name>
</gene>
<keyword evidence="3" id="KW-1185">Reference proteome</keyword>
<protein>
    <submittedName>
        <fullName evidence="2">Uncharacterized protein</fullName>
    </submittedName>
</protein>
<feature type="transmembrane region" description="Helical" evidence="1">
    <location>
        <begin position="47"/>
        <end position="65"/>
    </location>
</feature>
<keyword evidence="1" id="KW-0812">Transmembrane</keyword>
<dbReference type="Proteomes" id="UP001212170">
    <property type="component" value="Unassembled WGS sequence"/>
</dbReference>
<name>A0ABT4WCB7_9FLAO</name>
<keyword evidence="1" id="KW-0472">Membrane</keyword>
<reference evidence="2 3" key="1">
    <citation type="journal article" date="2023" name="Chemosphere">
        <title>Whole genome analysis of Flavobacterium aziz-sancarii sp. nov., isolated from Ardley Island (Antarctica), revealed a rich resistome and bioremediation potential.</title>
        <authorList>
            <person name="Otur C."/>
            <person name="Okay S."/>
            <person name="Kurt-Kizildogan A."/>
        </authorList>
    </citation>
    <scope>NUCLEOTIDE SEQUENCE [LARGE SCALE GENOMIC DNA]</scope>
    <source>
        <strain evidence="2 3">AC</strain>
    </source>
</reference>
<dbReference type="EMBL" id="JAMZNK010000015">
    <property type="protein sequence ID" value="MDA6070191.1"/>
    <property type="molecule type" value="Genomic_DNA"/>
</dbReference>
<organism evidence="2 3">
    <name type="scientific">Flavobacterium azizsancarii</name>
    <dbReference type="NCBI Taxonomy" id="2961580"/>
    <lineage>
        <taxon>Bacteria</taxon>
        <taxon>Pseudomonadati</taxon>
        <taxon>Bacteroidota</taxon>
        <taxon>Flavobacteriia</taxon>
        <taxon>Flavobacteriales</taxon>
        <taxon>Flavobacteriaceae</taxon>
        <taxon>Flavobacterium</taxon>
    </lineage>
</organism>
<comment type="caution">
    <text evidence="2">The sequence shown here is derived from an EMBL/GenBank/DDBJ whole genome shotgun (WGS) entry which is preliminary data.</text>
</comment>
<dbReference type="RefSeq" id="WP_271336004.1">
    <property type="nucleotide sequence ID" value="NZ_JAMZNK010000015.1"/>
</dbReference>
<evidence type="ECO:0000313" key="3">
    <source>
        <dbReference type="Proteomes" id="UP001212170"/>
    </source>
</evidence>
<accession>A0ABT4WCB7</accession>
<keyword evidence="1" id="KW-1133">Transmembrane helix</keyword>
<evidence type="ECO:0000256" key="1">
    <source>
        <dbReference type="SAM" id="Phobius"/>
    </source>
</evidence>
<evidence type="ECO:0000313" key="2">
    <source>
        <dbReference type="EMBL" id="MDA6070191.1"/>
    </source>
</evidence>
<proteinExistence type="predicted"/>